<reference evidence="19" key="1">
    <citation type="submission" date="2024-05" db="EMBL/GenBank/DDBJ databases">
        <title>Isolation and characterization of Sporomusa carbonis sp. nov., a carboxydotrophic hydrogenogen in the genus of Sporomusa isolated from a charcoal burning pile.</title>
        <authorList>
            <person name="Boeer T."/>
            <person name="Rosenbaum F."/>
            <person name="Eysell L."/>
            <person name="Mueller V."/>
            <person name="Daniel R."/>
            <person name="Poehlein A."/>
        </authorList>
    </citation>
    <scope>NUCLEOTIDE SEQUENCE [LARGE SCALE GENOMIC DNA]</scope>
    <source>
        <strain evidence="19">DSM 3132</strain>
    </source>
</reference>
<feature type="domain" description="Response regulatory" evidence="17">
    <location>
        <begin position="526"/>
        <end position="644"/>
    </location>
</feature>
<dbReference type="InterPro" id="IPR001789">
    <property type="entry name" value="Sig_transdc_resp-reg_receiver"/>
</dbReference>
<feature type="transmembrane region" description="Helical" evidence="15">
    <location>
        <begin position="209"/>
        <end position="229"/>
    </location>
</feature>
<dbReference type="SMART" id="SM00448">
    <property type="entry name" value="REC"/>
    <property type="match status" value="1"/>
</dbReference>
<evidence type="ECO:0000256" key="12">
    <source>
        <dbReference type="ARBA" id="ARBA00023136"/>
    </source>
</evidence>
<evidence type="ECO:0000256" key="11">
    <source>
        <dbReference type="ARBA" id="ARBA00023012"/>
    </source>
</evidence>
<dbReference type="InterPro" id="IPR005467">
    <property type="entry name" value="His_kinase_dom"/>
</dbReference>
<dbReference type="PANTHER" id="PTHR45339">
    <property type="entry name" value="HYBRID SIGNAL TRANSDUCTION HISTIDINE KINASE J"/>
    <property type="match status" value="1"/>
</dbReference>
<dbReference type="PRINTS" id="PR00344">
    <property type="entry name" value="BCTRLSENSOR"/>
</dbReference>
<dbReference type="PROSITE" id="PS50110">
    <property type="entry name" value="RESPONSE_REGULATORY"/>
    <property type="match status" value="1"/>
</dbReference>
<dbReference type="Pfam" id="PF00072">
    <property type="entry name" value="Response_reg"/>
    <property type="match status" value="1"/>
</dbReference>
<evidence type="ECO:0000259" key="16">
    <source>
        <dbReference type="PROSITE" id="PS50109"/>
    </source>
</evidence>
<dbReference type="Gene3D" id="1.10.287.130">
    <property type="match status" value="1"/>
</dbReference>
<evidence type="ECO:0000256" key="2">
    <source>
        <dbReference type="ARBA" id="ARBA00004651"/>
    </source>
</evidence>
<dbReference type="Pfam" id="PF02518">
    <property type="entry name" value="HATPase_c"/>
    <property type="match status" value="1"/>
</dbReference>
<evidence type="ECO:0000313" key="20">
    <source>
        <dbReference type="Proteomes" id="UP000216052"/>
    </source>
</evidence>
<comment type="subcellular location">
    <subcellularLocation>
        <location evidence="2">Cell membrane</location>
        <topology evidence="2">Multi-pass membrane protein</topology>
    </subcellularLocation>
</comment>
<dbReference type="InterPro" id="IPR003661">
    <property type="entry name" value="HisK_dim/P_dom"/>
</dbReference>
<evidence type="ECO:0000256" key="13">
    <source>
        <dbReference type="PROSITE-ProRule" id="PRU00110"/>
    </source>
</evidence>
<keyword evidence="12 15" id="KW-0472">Membrane</keyword>
<keyword evidence="6 15" id="KW-0812">Transmembrane</keyword>
<dbReference type="Proteomes" id="UP000216052">
    <property type="component" value="Chromosome"/>
</dbReference>
<evidence type="ECO:0000256" key="14">
    <source>
        <dbReference type="PROSITE-ProRule" id="PRU00169"/>
    </source>
</evidence>
<dbReference type="Gene3D" id="3.30.565.10">
    <property type="entry name" value="Histidine kinase-like ATPase, C-terminal domain"/>
    <property type="match status" value="1"/>
</dbReference>
<dbReference type="CDD" id="cd00082">
    <property type="entry name" value="HisKA"/>
    <property type="match status" value="1"/>
</dbReference>
<dbReference type="InterPro" id="IPR036641">
    <property type="entry name" value="HPT_dom_sf"/>
</dbReference>
<keyword evidence="20" id="KW-1185">Reference proteome</keyword>
<name>A0ABZ3IVL0_SPOA4</name>
<feature type="modified residue" description="4-aspartylphosphate" evidence="14">
    <location>
        <position position="575"/>
    </location>
</feature>
<evidence type="ECO:0000259" key="17">
    <source>
        <dbReference type="PROSITE" id="PS50110"/>
    </source>
</evidence>
<feature type="modified residue" description="Phosphohistidine" evidence="13">
    <location>
        <position position="706"/>
    </location>
</feature>
<keyword evidence="11" id="KW-0902">Two-component regulatory system</keyword>
<dbReference type="SUPFAM" id="SSF55874">
    <property type="entry name" value="ATPase domain of HSP90 chaperone/DNA topoisomerase II/histidine kinase"/>
    <property type="match status" value="1"/>
</dbReference>
<dbReference type="InterPro" id="IPR003594">
    <property type="entry name" value="HATPase_dom"/>
</dbReference>
<organism evidence="19 20">
    <name type="scientific">Sporomusa acidovorans (strain ATCC 49682 / DSM 3132 / Mol)</name>
    <dbReference type="NCBI Taxonomy" id="1123286"/>
    <lineage>
        <taxon>Bacteria</taxon>
        <taxon>Bacillati</taxon>
        <taxon>Bacillota</taxon>
        <taxon>Negativicutes</taxon>
        <taxon>Selenomonadales</taxon>
        <taxon>Sporomusaceae</taxon>
        <taxon>Sporomusa</taxon>
    </lineage>
</organism>
<keyword evidence="7" id="KW-0547">Nucleotide-binding</keyword>
<accession>A0ABZ3IVL0</accession>
<dbReference type="InterPro" id="IPR004358">
    <property type="entry name" value="Sig_transdc_His_kin-like_C"/>
</dbReference>
<dbReference type="EC" id="2.7.13.3" evidence="3"/>
<feature type="domain" description="Histidine kinase" evidence="16">
    <location>
        <begin position="263"/>
        <end position="484"/>
    </location>
</feature>
<dbReference type="InterPro" id="IPR036097">
    <property type="entry name" value="HisK_dim/P_sf"/>
</dbReference>
<evidence type="ECO:0000256" key="5">
    <source>
        <dbReference type="ARBA" id="ARBA00022553"/>
    </source>
</evidence>
<keyword evidence="9" id="KW-0067">ATP-binding</keyword>
<evidence type="ECO:0000259" key="18">
    <source>
        <dbReference type="PROSITE" id="PS50894"/>
    </source>
</evidence>
<keyword evidence="4" id="KW-1003">Cell membrane</keyword>
<feature type="transmembrane region" description="Helical" evidence="15">
    <location>
        <begin position="30"/>
        <end position="50"/>
    </location>
</feature>
<dbReference type="Pfam" id="PF01627">
    <property type="entry name" value="Hpt"/>
    <property type="match status" value="1"/>
</dbReference>
<dbReference type="CDD" id="cd17546">
    <property type="entry name" value="REC_hyHK_CKI1_RcsC-like"/>
    <property type="match status" value="1"/>
</dbReference>
<evidence type="ECO:0000256" key="4">
    <source>
        <dbReference type="ARBA" id="ARBA00022475"/>
    </source>
</evidence>
<dbReference type="PANTHER" id="PTHR45339:SF1">
    <property type="entry name" value="HYBRID SIGNAL TRANSDUCTION HISTIDINE KINASE J"/>
    <property type="match status" value="1"/>
</dbReference>
<dbReference type="SMART" id="SM00387">
    <property type="entry name" value="HATPase_c"/>
    <property type="match status" value="1"/>
</dbReference>
<dbReference type="Gene3D" id="1.20.120.160">
    <property type="entry name" value="HPT domain"/>
    <property type="match status" value="1"/>
</dbReference>
<keyword evidence="19" id="KW-0808">Transferase</keyword>
<dbReference type="Pfam" id="PF00512">
    <property type="entry name" value="HisKA"/>
    <property type="match status" value="1"/>
</dbReference>
<dbReference type="InterPro" id="IPR008207">
    <property type="entry name" value="Sig_transdc_His_kin_Hpt_dom"/>
</dbReference>
<feature type="domain" description="HPt" evidence="18">
    <location>
        <begin position="667"/>
        <end position="764"/>
    </location>
</feature>
<sequence length="764" mass="83211">MENFSNRNDPIFLNSFGARGEHNLNNYRRWLIAITLLILTAGWLGMTLAVKLTEEELRSKLLLRAETAATMISYERIEQLTATAVDSGSPSYEYLREQLIATRAVNTDCRFVYLLKVVDKRMVFLADSELTTSADYSPPGSEYSEASDALRQIFIDGKAFVEGPLSDEWGTWVSGLAAVRDPASGQIVAVLGMDIAARDWQVAVTSTRLIGMGITLAILMVMYALFYALQTSAKATERVYLAEKQAKEALESVSRAKSQFMAYLSHEIRASVNGILGLRELLETTLLDRQQQDYVVAIDYSARSLLTVLNDVLDFSKIEANKMVVENVDFAFRPLLAGIKKMLQAAAINKGLELVTTVDQNIPQILGGDPARLQQVLLNLVSNAIKFTDAGRVEIKAACLSQDASTVQVKITVDDTGIGLEPDEMDKMFQPFAQAEGANSRKYMGTGLGLSISASLVKLMGGDIGVTSHKGEGSVFWITIPFRSATSNSASCLDEAMLSTPVAPAEQLPAWLTQPIASAAENQAGNVLIVEDNPVIQQVLISQLRHLGLTPEVAGNGPEAVQKTLNGEYKLIFMDCGLPLLDGMAATRLIRDKEAASGRHVAIIALTGRSLPDELQQCLAAGMDDVLVKPVSVQDLRQMVERWLREDFSECIDRSVLKELKQLADSGQSHIDLFIDSYLEELPSLTEKLRNALLACDAAQASAVAHSLKSMSATIGAIRLSNLFGDLEQLSKNGNCVEARTLMAKVDTELRQVGPALKRAAGLL</sequence>
<keyword evidence="10 15" id="KW-1133">Transmembrane helix</keyword>
<dbReference type="SUPFAM" id="SSF52172">
    <property type="entry name" value="CheY-like"/>
    <property type="match status" value="1"/>
</dbReference>
<gene>
    <name evidence="19" type="primary">rcsC_1</name>
    <name evidence="19" type="ORF">SPACI_000900</name>
</gene>
<comment type="catalytic activity">
    <reaction evidence="1">
        <text>ATP + protein L-histidine = ADP + protein N-phospho-L-histidine.</text>
        <dbReference type="EC" id="2.7.13.3"/>
    </reaction>
</comment>
<keyword evidence="5 14" id="KW-0597">Phosphoprotein</keyword>
<dbReference type="SUPFAM" id="SSF47226">
    <property type="entry name" value="Histidine-containing phosphotransfer domain, HPT domain"/>
    <property type="match status" value="1"/>
</dbReference>
<dbReference type="EMBL" id="CP155571">
    <property type="protein sequence ID" value="XFO70103.1"/>
    <property type="molecule type" value="Genomic_DNA"/>
</dbReference>
<keyword evidence="8 19" id="KW-0418">Kinase</keyword>
<evidence type="ECO:0000256" key="3">
    <source>
        <dbReference type="ARBA" id="ARBA00012438"/>
    </source>
</evidence>
<dbReference type="GO" id="GO:0004673">
    <property type="term" value="F:protein histidine kinase activity"/>
    <property type="evidence" value="ECO:0007669"/>
    <property type="project" value="UniProtKB-EC"/>
</dbReference>
<evidence type="ECO:0000256" key="1">
    <source>
        <dbReference type="ARBA" id="ARBA00000085"/>
    </source>
</evidence>
<evidence type="ECO:0000256" key="15">
    <source>
        <dbReference type="SAM" id="Phobius"/>
    </source>
</evidence>
<evidence type="ECO:0000256" key="8">
    <source>
        <dbReference type="ARBA" id="ARBA00022777"/>
    </source>
</evidence>
<evidence type="ECO:0000313" key="19">
    <source>
        <dbReference type="EMBL" id="XFO70103.1"/>
    </source>
</evidence>
<dbReference type="InterPro" id="IPR011006">
    <property type="entry name" value="CheY-like_superfamily"/>
</dbReference>
<dbReference type="Gene3D" id="3.40.50.2300">
    <property type="match status" value="1"/>
</dbReference>
<dbReference type="CDD" id="cd16922">
    <property type="entry name" value="HATPase_EvgS-ArcB-TorS-like"/>
    <property type="match status" value="1"/>
</dbReference>
<dbReference type="PROSITE" id="PS50109">
    <property type="entry name" value="HIS_KIN"/>
    <property type="match status" value="1"/>
</dbReference>
<dbReference type="InterPro" id="IPR036890">
    <property type="entry name" value="HATPase_C_sf"/>
</dbReference>
<evidence type="ECO:0000256" key="7">
    <source>
        <dbReference type="ARBA" id="ARBA00022741"/>
    </source>
</evidence>
<evidence type="ECO:0000256" key="10">
    <source>
        <dbReference type="ARBA" id="ARBA00022989"/>
    </source>
</evidence>
<dbReference type="SUPFAM" id="SSF47384">
    <property type="entry name" value="Homodimeric domain of signal transducing histidine kinase"/>
    <property type="match status" value="1"/>
</dbReference>
<evidence type="ECO:0000256" key="6">
    <source>
        <dbReference type="ARBA" id="ARBA00022692"/>
    </source>
</evidence>
<dbReference type="PROSITE" id="PS50894">
    <property type="entry name" value="HPT"/>
    <property type="match status" value="1"/>
</dbReference>
<dbReference type="SMART" id="SM00388">
    <property type="entry name" value="HisKA"/>
    <property type="match status" value="1"/>
</dbReference>
<proteinExistence type="predicted"/>
<evidence type="ECO:0000256" key="9">
    <source>
        <dbReference type="ARBA" id="ARBA00022840"/>
    </source>
</evidence>
<protein>
    <recommendedName>
        <fullName evidence="3">histidine kinase</fullName>
        <ecNumber evidence="3">2.7.13.3</ecNumber>
    </recommendedName>
</protein>